<dbReference type="InterPro" id="IPR056785">
    <property type="entry name" value="YkcA/B-like_C"/>
</dbReference>
<keyword evidence="12" id="KW-1185">Reference proteome</keyword>
<dbReference type="GO" id="GO:0010041">
    <property type="term" value="P:response to iron(III) ion"/>
    <property type="evidence" value="ECO:0007669"/>
    <property type="project" value="TreeGrafter"/>
</dbReference>
<keyword evidence="5 8" id="KW-0812">Transmembrane</keyword>
<evidence type="ECO:0000256" key="7">
    <source>
        <dbReference type="ARBA" id="ARBA00023136"/>
    </source>
</evidence>
<dbReference type="EMBL" id="SFCC01000016">
    <property type="protein sequence ID" value="RZQ60531.1"/>
    <property type="molecule type" value="Genomic_DNA"/>
</dbReference>
<evidence type="ECO:0000313" key="11">
    <source>
        <dbReference type="EMBL" id="RZQ60531.1"/>
    </source>
</evidence>
<feature type="transmembrane region" description="Helical" evidence="8">
    <location>
        <begin position="204"/>
        <end position="225"/>
    </location>
</feature>
<evidence type="ECO:0000256" key="4">
    <source>
        <dbReference type="ARBA" id="ARBA00022679"/>
    </source>
</evidence>
<feature type="transmembrane region" description="Helical" evidence="8">
    <location>
        <begin position="289"/>
        <end position="306"/>
    </location>
</feature>
<sequence>MRYRVLLWTLLAGTAVLYLWDLGDSGWANDFYAAAAQAGSQDWTAWFFGSLDPGNTVSVDKPPAALWVMGLSGRLFGFSSWSMLVPQALMGVASVALTCAAVRRWSGPAAGLIAGAVLALTPVAAVVFRYNNPDALLVLLLVAAAYCVVRALERGHLGWLLLAGTAIGFGFLTKMMQAFLVLPAFALVYLVAAPHGIWRRLAHLAAAGAAVVVSAGWFVVVADLWPAGNRPYIGGSADNTVLDLALGYNGLGRIFGRGGGGGGGAPGNLAFGGETGLGRMFGDAFGGEISWLLPAALIVLAGGLWFTRRAPRTDRTRAALLLWGGWLVVTGLVFSLMRGITHPYYAVALAPAIGALTGIGATELWRGRDHRPARLVLALAIGATAMWGYVLLDRYPGWQPWVRWTVLVAGLAVGTAVAVGAHQFRRAGIVVAAAALLAGSGATGGFAAATAATSHDGTIPMSGPRLPERQGAGPRQAGPELIDALRATTEDWAAATDGAQSAGGLQLSSGRPVMPIGGFSGRDPAPTLEQFQQYVAQGRIHYFVPGGGPGGRGGPGGGSRITDWVTANFPAETIGGRTVYVLVR</sequence>
<keyword evidence="6 8" id="KW-1133">Transmembrane helix</keyword>
<feature type="transmembrane region" description="Helical" evidence="8">
    <location>
        <begin position="318"/>
        <end position="337"/>
    </location>
</feature>
<evidence type="ECO:0000259" key="9">
    <source>
        <dbReference type="Pfam" id="PF13231"/>
    </source>
</evidence>
<dbReference type="PANTHER" id="PTHR33908">
    <property type="entry name" value="MANNOSYLTRANSFERASE YKCB-RELATED"/>
    <property type="match status" value="1"/>
</dbReference>
<dbReference type="Pfam" id="PF13231">
    <property type="entry name" value="PMT_2"/>
    <property type="match status" value="1"/>
</dbReference>
<evidence type="ECO:0000256" key="1">
    <source>
        <dbReference type="ARBA" id="ARBA00004651"/>
    </source>
</evidence>
<comment type="subcellular location">
    <subcellularLocation>
        <location evidence="1">Cell membrane</location>
        <topology evidence="1">Multi-pass membrane protein</topology>
    </subcellularLocation>
</comment>
<name>A0A4Q7IZP3_9PSEU</name>
<feature type="transmembrane region" description="Helical" evidence="8">
    <location>
        <begin position="157"/>
        <end position="173"/>
    </location>
</feature>
<evidence type="ECO:0000256" key="8">
    <source>
        <dbReference type="SAM" id="Phobius"/>
    </source>
</evidence>
<feature type="transmembrane region" description="Helical" evidence="8">
    <location>
        <begin position="343"/>
        <end position="361"/>
    </location>
</feature>
<keyword evidence="4 11" id="KW-0808">Transferase</keyword>
<dbReference type="GO" id="GO:0005886">
    <property type="term" value="C:plasma membrane"/>
    <property type="evidence" value="ECO:0007669"/>
    <property type="project" value="UniProtKB-SubCell"/>
</dbReference>
<keyword evidence="2" id="KW-1003">Cell membrane</keyword>
<dbReference type="AlphaFoldDB" id="A0A4Q7IZP3"/>
<dbReference type="InterPro" id="IPR038731">
    <property type="entry name" value="RgtA/B/C-like"/>
</dbReference>
<dbReference type="GO" id="GO:0016763">
    <property type="term" value="F:pentosyltransferase activity"/>
    <property type="evidence" value="ECO:0007669"/>
    <property type="project" value="TreeGrafter"/>
</dbReference>
<dbReference type="Pfam" id="PF24878">
    <property type="entry name" value="YkcB_C"/>
    <property type="match status" value="1"/>
</dbReference>
<feature type="transmembrane region" description="Helical" evidence="8">
    <location>
        <begin position="109"/>
        <end position="129"/>
    </location>
</feature>
<keyword evidence="7 8" id="KW-0472">Membrane</keyword>
<evidence type="ECO:0000256" key="5">
    <source>
        <dbReference type="ARBA" id="ARBA00022692"/>
    </source>
</evidence>
<feature type="transmembrane region" description="Helical" evidence="8">
    <location>
        <begin position="81"/>
        <end position="102"/>
    </location>
</feature>
<organism evidence="11 12">
    <name type="scientific">Amycolatopsis suaedae</name>
    <dbReference type="NCBI Taxonomy" id="2510978"/>
    <lineage>
        <taxon>Bacteria</taxon>
        <taxon>Bacillati</taxon>
        <taxon>Actinomycetota</taxon>
        <taxon>Actinomycetes</taxon>
        <taxon>Pseudonocardiales</taxon>
        <taxon>Pseudonocardiaceae</taxon>
        <taxon>Amycolatopsis</taxon>
    </lineage>
</organism>
<dbReference type="RefSeq" id="WP_130478536.1">
    <property type="nucleotide sequence ID" value="NZ_SFCC01000016.1"/>
</dbReference>
<proteinExistence type="predicted"/>
<comment type="caution">
    <text evidence="11">The sequence shown here is derived from an EMBL/GenBank/DDBJ whole genome shotgun (WGS) entry which is preliminary data.</text>
</comment>
<keyword evidence="3" id="KW-0328">Glycosyltransferase</keyword>
<reference evidence="11 12" key="1">
    <citation type="submission" date="2019-02" db="EMBL/GenBank/DDBJ databases">
        <title>Draft genome sequence of Amycolatopsis sp. 8-3EHSu isolated from roots of Suaeda maritima.</title>
        <authorList>
            <person name="Duangmal K."/>
            <person name="Chantavorakit T."/>
        </authorList>
    </citation>
    <scope>NUCLEOTIDE SEQUENCE [LARGE SCALE GENOMIC DNA]</scope>
    <source>
        <strain evidence="11 12">8-3EHSu</strain>
    </source>
</reference>
<protein>
    <submittedName>
        <fullName evidence="11">Phospholipid carrier-dependent glycosyltransferase</fullName>
    </submittedName>
</protein>
<gene>
    <name evidence="11" type="ORF">EWH70_28020</name>
</gene>
<feature type="transmembrane region" description="Helical" evidence="8">
    <location>
        <begin position="429"/>
        <end position="452"/>
    </location>
</feature>
<evidence type="ECO:0000259" key="10">
    <source>
        <dbReference type="Pfam" id="PF24878"/>
    </source>
</evidence>
<feature type="domain" description="Putative mannosyltransferase YkcA/B-like C-terminal" evidence="10">
    <location>
        <begin position="487"/>
        <end position="568"/>
    </location>
</feature>
<dbReference type="InterPro" id="IPR050297">
    <property type="entry name" value="LipidA_mod_glycosyltrf_83"/>
</dbReference>
<feature type="transmembrane region" description="Helical" evidence="8">
    <location>
        <begin position="135"/>
        <end position="152"/>
    </location>
</feature>
<feature type="transmembrane region" description="Helical" evidence="8">
    <location>
        <begin position="179"/>
        <end position="197"/>
    </location>
</feature>
<dbReference type="PANTHER" id="PTHR33908:SF3">
    <property type="entry name" value="UNDECAPRENYL PHOSPHATE-ALPHA-4-AMINO-4-DEOXY-L-ARABINOSE ARABINOSYL TRANSFERASE"/>
    <property type="match status" value="1"/>
</dbReference>
<feature type="domain" description="Glycosyltransferase RgtA/B/C/D-like" evidence="9">
    <location>
        <begin position="60"/>
        <end position="215"/>
    </location>
</feature>
<dbReference type="Proteomes" id="UP000292003">
    <property type="component" value="Unassembled WGS sequence"/>
</dbReference>
<dbReference type="OrthoDB" id="5241882at2"/>
<evidence type="ECO:0000256" key="2">
    <source>
        <dbReference type="ARBA" id="ARBA00022475"/>
    </source>
</evidence>
<feature type="transmembrane region" description="Helical" evidence="8">
    <location>
        <begin position="373"/>
        <end position="392"/>
    </location>
</feature>
<dbReference type="GO" id="GO:0009103">
    <property type="term" value="P:lipopolysaccharide biosynthetic process"/>
    <property type="evidence" value="ECO:0007669"/>
    <property type="project" value="UniProtKB-ARBA"/>
</dbReference>
<evidence type="ECO:0000256" key="3">
    <source>
        <dbReference type="ARBA" id="ARBA00022676"/>
    </source>
</evidence>
<evidence type="ECO:0000256" key="6">
    <source>
        <dbReference type="ARBA" id="ARBA00022989"/>
    </source>
</evidence>
<feature type="transmembrane region" description="Helical" evidence="8">
    <location>
        <begin position="404"/>
        <end position="422"/>
    </location>
</feature>
<accession>A0A4Q7IZP3</accession>
<evidence type="ECO:0000313" key="12">
    <source>
        <dbReference type="Proteomes" id="UP000292003"/>
    </source>
</evidence>